<dbReference type="InterPro" id="IPR010133">
    <property type="entry name" value="Bacteriocin_signal_seq"/>
</dbReference>
<accession>A0ABV3N2F6</accession>
<gene>
    <name evidence="1" type="ORF">ABW286_12540</name>
</gene>
<dbReference type="NCBIfam" id="TIGR01847">
    <property type="entry name" value="bacteriocin_sig"/>
    <property type="match status" value="1"/>
</dbReference>
<organism evidence="1 2">
    <name type="scientific">Erwinia papayae</name>
    <dbReference type="NCBI Taxonomy" id="206499"/>
    <lineage>
        <taxon>Bacteria</taxon>
        <taxon>Pseudomonadati</taxon>
        <taxon>Pseudomonadota</taxon>
        <taxon>Gammaproteobacteria</taxon>
        <taxon>Enterobacterales</taxon>
        <taxon>Erwiniaceae</taxon>
        <taxon>Erwinia</taxon>
    </lineage>
</organism>
<evidence type="ECO:0000313" key="1">
    <source>
        <dbReference type="EMBL" id="MEW5290002.1"/>
    </source>
</evidence>
<proteinExistence type="predicted"/>
<name>A0ABV3N2F6_9GAMM</name>
<protein>
    <submittedName>
        <fullName evidence="1">Bacteriocin</fullName>
    </submittedName>
</protein>
<reference evidence="1 2" key="1">
    <citation type="submission" date="2024-07" db="EMBL/GenBank/DDBJ databases">
        <authorList>
            <person name="Dulla G.F.J."/>
            <person name="Delorm J.G."/>
        </authorList>
    </citation>
    <scope>NUCLEOTIDE SEQUENCE [LARGE SCALE GENOMIC DNA]</scope>
    <source>
        <strain evidence="1 2">JGD 233</strain>
    </source>
</reference>
<dbReference type="EMBL" id="JBFKZN010000006">
    <property type="protein sequence ID" value="MEW5290002.1"/>
    <property type="molecule type" value="Genomic_DNA"/>
</dbReference>
<dbReference type="Proteomes" id="UP001554567">
    <property type="component" value="Unassembled WGS sequence"/>
</dbReference>
<comment type="caution">
    <text evidence="1">The sequence shown here is derived from an EMBL/GenBank/DDBJ whole genome shotgun (WGS) entry which is preliminary data.</text>
</comment>
<evidence type="ECO:0000313" key="2">
    <source>
        <dbReference type="Proteomes" id="UP001554567"/>
    </source>
</evidence>
<sequence length="32" mass="3540">MNMNEELELNEVIEGDVLTEEEMMAISGGLKA</sequence>
<dbReference type="RefSeq" id="WP_152542652.1">
    <property type="nucleotide sequence ID" value="NZ_JBFKZN010000006.1"/>
</dbReference>
<keyword evidence="2" id="KW-1185">Reference proteome</keyword>